<gene>
    <name evidence="2" type="ORF">DIATSA_LOCUS4405</name>
</gene>
<feature type="region of interest" description="Disordered" evidence="1">
    <location>
        <begin position="124"/>
        <end position="155"/>
    </location>
</feature>
<feature type="compositionally biased region" description="Low complexity" evidence="1">
    <location>
        <begin position="124"/>
        <end position="137"/>
    </location>
</feature>
<proteinExistence type="predicted"/>
<reference evidence="2" key="2">
    <citation type="submission" date="2022-10" db="EMBL/GenBank/DDBJ databases">
        <authorList>
            <consortium name="ENA_rothamsted_submissions"/>
            <consortium name="culmorum"/>
            <person name="King R."/>
        </authorList>
    </citation>
    <scope>NUCLEOTIDE SEQUENCE</scope>
</reference>
<dbReference type="AlphaFoldDB" id="A0A9N9QZ24"/>
<name>A0A9N9QZ24_9NEOP</name>
<feature type="region of interest" description="Disordered" evidence="1">
    <location>
        <begin position="38"/>
        <end position="93"/>
    </location>
</feature>
<evidence type="ECO:0000313" key="3">
    <source>
        <dbReference type="Proteomes" id="UP001153714"/>
    </source>
</evidence>
<dbReference type="OrthoDB" id="44841at2759"/>
<reference evidence="2" key="1">
    <citation type="submission" date="2021-12" db="EMBL/GenBank/DDBJ databases">
        <authorList>
            <person name="King R."/>
        </authorList>
    </citation>
    <scope>NUCLEOTIDE SEQUENCE</scope>
</reference>
<feature type="compositionally biased region" description="Low complexity" evidence="1">
    <location>
        <begin position="77"/>
        <end position="93"/>
    </location>
</feature>
<protein>
    <submittedName>
        <fullName evidence="2">Uncharacterized protein</fullName>
    </submittedName>
</protein>
<sequence>MVPSKFEENHRDKFPVQPYNRIAEDIVLDSLSNLKLKSKDDGKTELQRLQERLKPTSENKDSTESNIKSKEEDGVNENDNNINNNNTVNETNVNGHVSKIDTSKQLNGLGGIIEEEESIQDVSEMNSDNSVEDNSVSIAESTNEQDVVNGDVEEKDDKVIEELLNGHSDSVSEEEEKVLDNILSDEGSHMNGVAYDR</sequence>
<dbReference type="EMBL" id="OU893346">
    <property type="protein sequence ID" value="CAG9786455.1"/>
    <property type="molecule type" value="Genomic_DNA"/>
</dbReference>
<keyword evidence="3" id="KW-1185">Reference proteome</keyword>
<dbReference type="Proteomes" id="UP001153714">
    <property type="component" value="Chromosome 15"/>
</dbReference>
<feature type="compositionally biased region" description="Basic and acidic residues" evidence="1">
    <location>
        <begin position="38"/>
        <end position="73"/>
    </location>
</feature>
<evidence type="ECO:0000256" key="1">
    <source>
        <dbReference type="SAM" id="MobiDB-lite"/>
    </source>
</evidence>
<organism evidence="2 3">
    <name type="scientific">Diatraea saccharalis</name>
    <name type="common">sugarcane borer</name>
    <dbReference type="NCBI Taxonomy" id="40085"/>
    <lineage>
        <taxon>Eukaryota</taxon>
        <taxon>Metazoa</taxon>
        <taxon>Ecdysozoa</taxon>
        <taxon>Arthropoda</taxon>
        <taxon>Hexapoda</taxon>
        <taxon>Insecta</taxon>
        <taxon>Pterygota</taxon>
        <taxon>Neoptera</taxon>
        <taxon>Endopterygota</taxon>
        <taxon>Lepidoptera</taxon>
        <taxon>Glossata</taxon>
        <taxon>Ditrysia</taxon>
        <taxon>Pyraloidea</taxon>
        <taxon>Crambidae</taxon>
        <taxon>Crambinae</taxon>
        <taxon>Diatraea</taxon>
    </lineage>
</organism>
<accession>A0A9N9QZ24</accession>
<evidence type="ECO:0000313" key="2">
    <source>
        <dbReference type="EMBL" id="CAG9786455.1"/>
    </source>
</evidence>